<keyword evidence="5 7" id="KW-0720">Serine protease</keyword>
<dbReference type="PROSITE" id="PS51892">
    <property type="entry name" value="SUBTILASE"/>
    <property type="match status" value="1"/>
</dbReference>
<dbReference type="Pfam" id="PF00082">
    <property type="entry name" value="Peptidase_S8"/>
    <property type="match status" value="1"/>
</dbReference>
<feature type="domain" description="PA" evidence="10">
    <location>
        <begin position="411"/>
        <end position="501"/>
    </location>
</feature>
<dbReference type="InterPro" id="IPR045051">
    <property type="entry name" value="SBT"/>
</dbReference>
<evidence type="ECO:0000256" key="5">
    <source>
        <dbReference type="ARBA" id="ARBA00022825"/>
    </source>
</evidence>
<organism evidence="13 14">
    <name type="scientific">Castilleja foliolosa</name>
    <dbReference type="NCBI Taxonomy" id="1961234"/>
    <lineage>
        <taxon>Eukaryota</taxon>
        <taxon>Viridiplantae</taxon>
        <taxon>Streptophyta</taxon>
        <taxon>Embryophyta</taxon>
        <taxon>Tracheophyta</taxon>
        <taxon>Spermatophyta</taxon>
        <taxon>Magnoliopsida</taxon>
        <taxon>eudicotyledons</taxon>
        <taxon>Gunneridae</taxon>
        <taxon>Pentapetalae</taxon>
        <taxon>asterids</taxon>
        <taxon>lamiids</taxon>
        <taxon>Lamiales</taxon>
        <taxon>Orobanchaceae</taxon>
        <taxon>Pedicularideae</taxon>
        <taxon>Castillejinae</taxon>
        <taxon>Castilleja</taxon>
    </lineage>
</organism>
<dbReference type="Pfam" id="PF17766">
    <property type="entry name" value="fn3_6"/>
    <property type="match status" value="1"/>
</dbReference>
<evidence type="ECO:0000259" key="12">
    <source>
        <dbReference type="Pfam" id="PF17766"/>
    </source>
</evidence>
<feature type="transmembrane region" description="Helical" evidence="8">
    <location>
        <begin position="21"/>
        <end position="40"/>
    </location>
</feature>
<keyword evidence="8" id="KW-0812">Transmembrane</keyword>
<keyword evidence="3" id="KW-0732">Signal</keyword>
<comment type="caution">
    <text evidence="13">The sequence shown here is derived from an EMBL/GenBank/DDBJ whole genome shotgun (WGS) entry which is preliminary data.</text>
</comment>
<reference evidence="14" key="1">
    <citation type="journal article" date="2024" name="IScience">
        <title>Strigolactones Initiate the Formation of Haustorium-like Structures in Castilleja.</title>
        <authorList>
            <person name="Buerger M."/>
            <person name="Peterson D."/>
            <person name="Chory J."/>
        </authorList>
    </citation>
    <scope>NUCLEOTIDE SEQUENCE [LARGE SCALE GENOMIC DNA]</scope>
</reference>
<keyword evidence="2 7" id="KW-0645">Protease</keyword>
<dbReference type="Gene3D" id="3.40.50.200">
    <property type="entry name" value="Peptidase S8/S53 domain"/>
    <property type="match status" value="1"/>
</dbReference>
<dbReference type="Gene3D" id="3.50.30.30">
    <property type="match status" value="1"/>
</dbReference>
<keyword evidence="8" id="KW-1133">Transmembrane helix</keyword>
<evidence type="ECO:0000256" key="2">
    <source>
        <dbReference type="ARBA" id="ARBA00022670"/>
    </source>
</evidence>
<dbReference type="InterPro" id="IPR010259">
    <property type="entry name" value="S8pro/Inhibitor_I9"/>
</dbReference>
<dbReference type="Pfam" id="PF02225">
    <property type="entry name" value="PA"/>
    <property type="match status" value="1"/>
</dbReference>
<keyword evidence="14" id="KW-1185">Reference proteome</keyword>
<feature type="domain" description="Inhibitor I9" evidence="11">
    <location>
        <begin position="58"/>
        <end position="133"/>
    </location>
</feature>
<keyword evidence="8" id="KW-0472">Membrane</keyword>
<dbReference type="InterPro" id="IPR003137">
    <property type="entry name" value="PA_domain"/>
</dbReference>
<evidence type="ECO:0000256" key="8">
    <source>
        <dbReference type="SAM" id="Phobius"/>
    </source>
</evidence>
<feature type="active site" description="Charge relay system" evidence="6 7">
    <location>
        <position position="180"/>
    </location>
</feature>
<sequence>MPWKCITHYSSVHLIWIELRMMRGFYLLISFNLLLLFSFLEESNINAAKSKSNNNNNVYIVYMGGLNSRNGVGKDDHNQLLSELMGRKKSFVVHIYNNSFLGFAARLPEDEAKSIGKRQGVVSVFPNRVLQLHTTRSWDFLTMNQNDVAFKNDYNIAPMSSQSSQVSWSTGSDTIIGVIDTGIWPESPSFNDEFMGPIPRRWKGTCISDGNITCNRKLIGARYYDDTTEPGYIVTARDEEGHGTHTASIAAGRPVHGASYYGLAKGTARGGSPDSRLAAYRVVGPDGGADEVAVLRAFDDAIADGVDVLSISLGSFGDNDIEEGYTLNSTIAIGAFHAVEKGIVVVGSAGNDGPSRATIDDAKTAPWILTVAATSIDREFVADIVLGHNKGIVKGGGINFSGLNKSAVYQLVDGRAAGSNQNDLANASNCIPGALDSGKVKDKIVLCENKDKRYKLITKFKKLKSQGAIGMIMIDDVENKVPFKYGTFPITAVSEVDGSRIRTYINSTSIALATILPTRTVIPGSNPAPSVAVFSSRGPAMYHDQKFIKPDIAAPGLGIIAAWPTNDTRIGLPDMDPPLFNILSGTSMACPHVSGLAARVKSAHPTWSPSAIKSAIMTTATQRNNRYAPITTDNGSIATPYEIGSGEINLSGPLCPGLVYETTTIDYIQFLCNLGYNISVIRKVSATVPVNFSCPANPSSHLISDMNYPSISVSGLKANETRTVKRTVTNVGEVYSSYTAIVQAPTGLHVQVVPNKLHFTKNLKKLTFQVTFKLTTTSLSEDLFGSFSWYNWKHNVRSPFVASIV</sequence>
<feature type="active site" description="Charge relay system" evidence="6 7">
    <location>
        <position position="587"/>
    </location>
</feature>
<evidence type="ECO:0000313" key="13">
    <source>
        <dbReference type="EMBL" id="KAL3649759.1"/>
    </source>
</evidence>
<evidence type="ECO:0000259" key="11">
    <source>
        <dbReference type="Pfam" id="PF05922"/>
    </source>
</evidence>
<name>A0ABD3E9L0_9LAMI</name>
<keyword evidence="4 7" id="KW-0378">Hydrolase</keyword>
<dbReference type="PROSITE" id="PS00138">
    <property type="entry name" value="SUBTILASE_SER"/>
    <property type="match status" value="1"/>
</dbReference>
<dbReference type="AlphaFoldDB" id="A0ABD3E9L0"/>
<evidence type="ECO:0000256" key="6">
    <source>
        <dbReference type="PIRSR" id="PIRSR615500-1"/>
    </source>
</evidence>
<dbReference type="InterPro" id="IPR034197">
    <property type="entry name" value="Peptidases_S8_3"/>
</dbReference>
<dbReference type="SUPFAM" id="SSF52743">
    <property type="entry name" value="Subtilisin-like"/>
    <property type="match status" value="1"/>
</dbReference>
<evidence type="ECO:0000259" key="10">
    <source>
        <dbReference type="Pfam" id="PF02225"/>
    </source>
</evidence>
<dbReference type="CDD" id="cd02120">
    <property type="entry name" value="PA_subtilisin_like"/>
    <property type="match status" value="1"/>
</dbReference>
<dbReference type="Pfam" id="PF05922">
    <property type="entry name" value="Inhibitor_I9"/>
    <property type="match status" value="1"/>
</dbReference>
<dbReference type="InterPro" id="IPR037045">
    <property type="entry name" value="S8pro/Inhibitor_I9_sf"/>
</dbReference>
<evidence type="ECO:0000313" key="14">
    <source>
        <dbReference type="Proteomes" id="UP001632038"/>
    </source>
</evidence>
<comment type="similarity">
    <text evidence="1 7">Belongs to the peptidase S8 family.</text>
</comment>
<dbReference type="GO" id="GO:0004252">
    <property type="term" value="F:serine-type endopeptidase activity"/>
    <property type="evidence" value="ECO:0007669"/>
    <property type="project" value="UniProtKB-UniRule"/>
</dbReference>
<dbReference type="InterPro" id="IPR041469">
    <property type="entry name" value="Subtilisin-like_FN3"/>
</dbReference>
<evidence type="ECO:0000259" key="9">
    <source>
        <dbReference type="Pfam" id="PF00082"/>
    </source>
</evidence>
<dbReference type="InterPro" id="IPR000209">
    <property type="entry name" value="Peptidase_S8/S53_dom"/>
</dbReference>
<evidence type="ECO:0000256" key="4">
    <source>
        <dbReference type="ARBA" id="ARBA00022801"/>
    </source>
</evidence>
<dbReference type="EMBL" id="JAVIJP010000007">
    <property type="protein sequence ID" value="KAL3649759.1"/>
    <property type="molecule type" value="Genomic_DNA"/>
</dbReference>
<dbReference type="GO" id="GO:0006508">
    <property type="term" value="P:proteolysis"/>
    <property type="evidence" value="ECO:0007669"/>
    <property type="project" value="UniProtKB-KW"/>
</dbReference>
<dbReference type="Proteomes" id="UP001632038">
    <property type="component" value="Unassembled WGS sequence"/>
</dbReference>
<feature type="active site" description="Charge relay system" evidence="6 7">
    <location>
        <position position="242"/>
    </location>
</feature>
<protein>
    <recommendedName>
        <fullName evidence="15">Tripeptidyl-peptidase II</fullName>
    </recommendedName>
</protein>
<gene>
    <name evidence="13" type="ORF">CASFOL_006162</name>
</gene>
<dbReference type="Gene3D" id="3.30.70.80">
    <property type="entry name" value="Peptidase S8 propeptide/proteinase inhibitor I9"/>
    <property type="match status" value="1"/>
</dbReference>
<feature type="domain" description="Peptidase S8/S53" evidence="9">
    <location>
        <begin position="171"/>
        <end position="624"/>
    </location>
</feature>
<proteinExistence type="inferred from homology"/>
<dbReference type="PRINTS" id="PR00723">
    <property type="entry name" value="SUBTILISIN"/>
</dbReference>
<dbReference type="Gene3D" id="2.60.40.2310">
    <property type="match status" value="1"/>
</dbReference>
<dbReference type="InterPro" id="IPR023828">
    <property type="entry name" value="Peptidase_S8_Ser-AS"/>
</dbReference>
<evidence type="ECO:0000256" key="7">
    <source>
        <dbReference type="PROSITE-ProRule" id="PRU01240"/>
    </source>
</evidence>
<evidence type="ECO:0000256" key="1">
    <source>
        <dbReference type="ARBA" id="ARBA00011073"/>
    </source>
</evidence>
<feature type="domain" description="Subtilisin-like protease fibronectin type-III" evidence="12">
    <location>
        <begin position="705"/>
        <end position="801"/>
    </location>
</feature>
<dbReference type="CDD" id="cd04852">
    <property type="entry name" value="Peptidases_S8_3"/>
    <property type="match status" value="1"/>
</dbReference>
<dbReference type="InterPro" id="IPR036852">
    <property type="entry name" value="Peptidase_S8/S53_dom_sf"/>
</dbReference>
<dbReference type="PANTHER" id="PTHR10795">
    <property type="entry name" value="PROPROTEIN CONVERTASE SUBTILISIN/KEXIN"/>
    <property type="match status" value="1"/>
</dbReference>
<dbReference type="InterPro" id="IPR015500">
    <property type="entry name" value="Peptidase_S8_subtilisin-rel"/>
</dbReference>
<accession>A0ABD3E9L0</accession>
<evidence type="ECO:0000256" key="3">
    <source>
        <dbReference type="ARBA" id="ARBA00022729"/>
    </source>
</evidence>
<evidence type="ECO:0008006" key="15">
    <source>
        <dbReference type="Google" id="ProtNLM"/>
    </source>
</evidence>